<dbReference type="STRING" id="57704.SAMN04489793_2722"/>
<comment type="subcellular location">
    <subcellularLocation>
        <location evidence="1">Cell membrane</location>
        <topology evidence="1">Multi-pass membrane protein</topology>
    </subcellularLocation>
</comment>
<feature type="transmembrane region" description="Helical" evidence="5">
    <location>
        <begin position="308"/>
        <end position="330"/>
    </location>
</feature>
<dbReference type="CDD" id="cd17504">
    <property type="entry name" value="MFS_MMR_MDR_like"/>
    <property type="match status" value="1"/>
</dbReference>
<dbReference type="EMBL" id="FNSA01000003">
    <property type="protein sequence ID" value="SEC60814.1"/>
    <property type="molecule type" value="Genomic_DNA"/>
</dbReference>
<feature type="transmembrane region" description="Helical" evidence="5">
    <location>
        <begin position="370"/>
        <end position="399"/>
    </location>
</feature>
<sequence length="485" mass="49270">MPAADHEGITLSEPYPRAAVAVLCAAGIVVALMQTIIVPLIPQLPGMLGTTPTNASWTLTITLLVGAVGTPIAGRLGDMFGKRRVLLGTMAAVALGSTVCALATAFLPFLIGRGLQGLGIGAIAVGISILRDIVPAVRLGSAVGTMSASLGVGGALGLPFAASIARHVSWHALFWACALAAVVCGAAILRSVPEGPADPGGSFDAIGTVGLTAVLTFVLLPLSKAAEWGWTDPLTLGLFAAFVVTGAAWWRYELRTPNALIDVRTLLHRPILLTNAASIATGFAFYAMQMMPIQLLMAPEQSPAGLGLGMVAASLVLMPSGLVMFAFSRVSSWITDRRGARISLAVGAVVIAGGYLVLLLAIAGPWTVHWAWILASSALVGAGLGIAYSAMPALIMAVVPVEQTGEANGVNALMRSVGTSMATAVVAMVLTGATVVTATPAGPVETPSTGAYTATILLCLVVCAVAAACSLAIPRRPAAEAPRDC</sequence>
<dbReference type="PROSITE" id="PS50850">
    <property type="entry name" value="MFS"/>
    <property type="match status" value="1"/>
</dbReference>
<keyword evidence="8" id="KW-1185">Reference proteome</keyword>
<dbReference type="PANTHER" id="PTHR42718:SF35">
    <property type="entry name" value="BLL0718 PROTEIN"/>
    <property type="match status" value="1"/>
</dbReference>
<dbReference type="InterPro" id="IPR036259">
    <property type="entry name" value="MFS_trans_sf"/>
</dbReference>
<evidence type="ECO:0000256" key="5">
    <source>
        <dbReference type="SAM" id="Phobius"/>
    </source>
</evidence>
<evidence type="ECO:0000259" key="6">
    <source>
        <dbReference type="PROSITE" id="PS50850"/>
    </source>
</evidence>
<dbReference type="Gene3D" id="1.20.1250.20">
    <property type="entry name" value="MFS general substrate transporter like domains"/>
    <property type="match status" value="1"/>
</dbReference>
<dbReference type="PANTHER" id="PTHR42718">
    <property type="entry name" value="MAJOR FACILITATOR SUPERFAMILY MULTIDRUG TRANSPORTER MFSC"/>
    <property type="match status" value="1"/>
</dbReference>
<feature type="transmembrane region" description="Helical" evidence="5">
    <location>
        <begin position="342"/>
        <end position="364"/>
    </location>
</feature>
<evidence type="ECO:0000256" key="1">
    <source>
        <dbReference type="ARBA" id="ARBA00004651"/>
    </source>
</evidence>
<protein>
    <submittedName>
        <fullName evidence="7">Major Facilitator Superfamily protein</fullName>
    </submittedName>
</protein>
<accession>A0A1H4TXR8</accession>
<keyword evidence="3 5" id="KW-1133">Transmembrane helix</keyword>
<dbReference type="GO" id="GO:0005886">
    <property type="term" value="C:plasma membrane"/>
    <property type="evidence" value="ECO:0007669"/>
    <property type="project" value="UniProtKB-SubCell"/>
</dbReference>
<feature type="transmembrane region" description="Helical" evidence="5">
    <location>
        <begin position="117"/>
        <end position="134"/>
    </location>
</feature>
<evidence type="ECO:0000256" key="3">
    <source>
        <dbReference type="ARBA" id="ARBA00022989"/>
    </source>
</evidence>
<feature type="transmembrane region" description="Helical" evidence="5">
    <location>
        <begin position="54"/>
        <end position="73"/>
    </location>
</feature>
<dbReference type="Gene3D" id="1.20.1720.10">
    <property type="entry name" value="Multidrug resistance protein D"/>
    <property type="match status" value="1"/>
</dbReference>
<keyword evidence="2 5" id="KW-0812">Transmembrane</keyword>
<evidence type="ECO:0000256" key="4">
    <source>
        <dbReference type="ARBA" id="ARBA00023136"/>
    </source>
</evidence>
<name>A0A1H4TXR8_TSUTY</name>
<dbReference type="AlphaFoldDB" id="A0A1H4TXR8"/>
<organism evidence="7 8">
    <name type="scientific">Tsukamurella tyrosinosolvens</name>
    <dbReference type="NCBI Taxonomy" id="57704"/>
    <lineage>
        <taxon>Bacteria</taxon>
        <taxon>Bacillati</taxon>
        <taxon>Actinomycetota</taxon>
        <taxon>Actinomycetes</taxon>
        <taxon>Mycobacteriales</taxon>
        <taxon>Tsukamurellaceae</taxon>
        <taxon>Tsukamurella</taxon>
    </lineage>
</organism>
<feature type="transmembrane region" description="Helical" evidence="5">
    <location>
        <begin position="141"/>
        <end position="162"/>
    </location>
</feature>
<feature type="domain" description="Major facilitator superfamily (MFS) profile" evidence="6">
    <location>
        <begin position="19"/>
        <end position="478"/>
    </location>
</feature>
<evidence type="ECO:0000313" key="7">
    <source>
        <dbReference type="EMBL" id="SEC60814.1"/>
    </source>
</evidence>
<feature type="transmembrane region" description="Helical" evidence="5">
    <location>
        <begin position="420"/>
        <end position="439"/>
    </location>
</feature>
<evidence type="ECO:0000313" key="8">
    <source>
        <dbReference type="Proteomes" id="UP000182241"/>
    </source>
</evidence>
<feature type="transmembrane region" description="Helical" evidence="5">
    <location>
        <begin position="234"/>
        <end position="250"/>
    </location>
</feature>
<feature type="transmembrane region" description="Helical" evidence="5">
    <location>
        <begin position="20"/>
        <end position="42"/>
    </location>
</feature>
<dbReference type="InterPro" id="IPR020846">
    <property type="entry name" value="MFS_dom"/>
</dbReference>
<keyword evidence="4 5" id="KW-0472">Membrane</keyword>
<dbReference type="InterPro" id="IPR011701">
    <property type="entry name" value="MFS"/>
</dbReference>
<feature type="transmembrane region" description="Helical" evidence="5">
    <location>
        <begin position="271"/>
        <end position="288"/>
    </location>
</feature>
<dbReference type="SUPFAM" id="SSF103473">
    <property type="entry name" value="MFS general substrate transporter"/>
    <property type="match status" value="1"/>
</dbReference>
<feature type="transmembrane region" description="Helical" evidence="5">
    <location>
        <begin position="451"/>
        <end position="473"/>
    </location>
</feature>
<reference evidence="8" key="1">
    <citation type="submission" date="2016-10" db="EMBL/GenBank/DDBJ databases">
        <authorList>
            <person name="Varghese N."/>
            <person name="Submissions S."/>
        </authorList>
    </citation>
    <scope>NUCLEOTIDE SEQUENCE [LARGE SCALE GENOMIC DNA]</scope>
    <source>
        <strain evidence="8">DSM 44234</strain>
    </source>
</reference>
<gene>
    <name evidence="7" type="ORF">SAMN04489793_2722</name>
</gene>
<dbReference type="GO" id="GO:0022857">
    <property type="term" value="F:transmembrane transporter activity"/>
    <property type="evidence" value="ECO:0007669"/>
    <property type="project" value="InterPro"/>
</dbReference>
<feature type="transmembrane region" description="Helical" evidence="5">
    <location>
        <begin position="201"/>
        <end position="222"/>
    </location>
</feature>
<dbReference type="Proteomes" id="UP000182241">
    <property type="component" value="Unassembled WGS sequence"/>
</dbReference>
<feature type="transmembrane region" description="Helical" evidence="5">
    <location>
        <begin position="168"/>
        <end position="189"/>
    </location>
</feature>
<dbReference type="Pfam" id="PF07690">
    <property type="entry name" value="MFS_1"/>
    <property type="match status" value="1"/>
</dbReference>
<proteinExistence type="predicted"/>
<evidence type="ECO:0000256" key="2">
    <source>
        <dbReference type="ARBA" id="ARBA00022692"/>
    </source>
</evidence>
<feature type="transmembrane region" description="Helical" evidence="5">
    <location>
        <begin position="85"/>
        <end position="111"/>
    </location>
</feature>